<proteinExistence type="predicted"/>
<evidence type="ECO:0008006" key="3">
    <source>
        <dbReference type="Google" id="ProtNLM"/>
    </source>
</evidence>
<name>A0A2A2ZBC9_MYCAV</name>
<organism evidence="1 2">
    <name type="scientific">Mycobacterium avium</name>
    <dbReference type="NCBI Taxonomy" id="1764"/>
    <lineage>
        <taxon>Bacteria</taxon>
        <taxon>Bacillati</taxon>
        <taxon>Actinomycetota</taxon>
        <taxon>Actinomycetes</taxon>
        <taxon>Mycobacteriales</taxon>
        <taxon>Mycobacteriaceae</taxon>
        <taxon>Mycobacterium</taxon>
        <taxon>Mycobacterium avium complex (MAC)</taxon>
    </lineage>
</organism>
<accession>A0A2A2ZBC9</accession>
<dbReference type="RefSeq" id="WP_095795153.1">
    <property type="nucleotide sequence ID" value="NZ_JAEKMM010000094.1"/>
</dbReference>
<reference evidence="1 2" key="1">
    <citation type="submission" date="2017-08" db="EMBL/GenBank/DDBJ databases">
        <title>Phylogenetic analysis of Mycobacterium avium complex whole genomes.</title>
        <authorList>
            <person name="Caverly L.J."/>
            <person name="Spilker T."/>
            <person name="Lipuma J."/>
        </authorList>
    </citation>
    <scope>NUCLEOTIDE SEQUENCE [LARGE SCALE GENOMIC DNA]</scope>
    <source>
        <strain evidence="1 2">FLAC0165</strain>
    </source>
</reference>
<evidence type="ECO:0000313" key="1">
    <source>
        <dbReference type="EMBL" id="PBA23751.1"/>
    </source>
</evidence>
<dbReference type="Proteomes" id="UP000217768">
    <property type="component" value="Unassembled WGS sequence"/>
</dbReference>
<dbReference type="EMBL" id="NSFD01000055">
    <property type="protein sequence ID" value="PBA23751.1"/>
    <property type="molecule type" value="Genomic_DNA"/>
</dbReference>
<comment type="caution">
    <text evidence="1">The sequence shown here is derived from an EMBL/GenBank/DDBJ whole genome shotgun (WGS) entry which is preliminary data.</text>
</comment>
<protein>
    <recommendedName>
        <fullName evidence="3">ArsR family transcriptional regulator</fullName>
    </recommendedName>
</protein>
<evidence type="ECO:0000313" key="2">
    <source>
        <dbReference type="Proteomes" id="UP000217768"/>
    </source>
</evidence>
<gene>
    <name evidence="1" type="ORF">CKJ66_26150</name>
</gene>
<dbReference type="AlphaFoldDB" id="A0A2A2ZBC9"/>
<sequence>MALVSTRTATMRKRILAVLRACPDTSLSTAEICNRAGYNNFEHHAYVGPQLRALARIGVITQTERPPGGAARWQLNSADQTDTAFNAAVEKDPNR</sequence>